<name>A0ABU8T3G3_9PSEU</name>
<keyword evidence="1" id="KW-0732">Signal</keyword>
<evidence type="ECO:0000313" key="2">
    <source>
        <dbReference type="EMBL" id="MEJ8277910.1"/>
    </source>
</evidence>
<reference evidence="2 3" key="1">
    <citation type="submission" date="2024-03" db="EMBL/GenBank/DDBJ databases">
        <title>Draft genome sequence of Pseudonocardia sp. DW16-2.</title>
        <authorList>
            <person name="Duangmal K."/>
        </authorList>
    </citation>
    <scope>NUCLEOTIDE SEQUENCE [LARGE SCALE GENOMIC DNA]</scope>
    <source>
        <strain evidence="2 3">DW16-2</strain>
    </source>
</reference>
<feature type="chain" id="PRO_5045215764" evidence="1">
    <location>
        <begin position="31"/>
        <end position="237"/>
    </location>
</feature>
<dbReference type="Proteomes" id="UP001364211">
    <property type="component" value="Unassembled WGS sequence"/>
</dbReference>
<dbReference type="EMBL" id="JBBJUP010000002">
    <property type="protein sequence ID" value="MEJ8277910.1"/>
    <property type="molecule type" value="Genomic_DNA"/>
</dbReference>
<evidence type="ECO:0000256" key="1">
    <source>
        <dbReference type="SAM" id="SignalP"/>
    </source>
</evidence>
<proteinExistence type="predicted"/>
<comment type="caution">
    <text evidence="2">The sequence shown here is derived from an EMBL/GenBank/DDBJ whole genome shotgun (WGS) entry which is preliminary data.</text>
</comment>
<accession>A0ABU8T3G3</accession>
<evidence type="ECO:0000313" key="3">
    <source>
        <dbReference type="Proteomes" id="UP001364211"/>
    </source>
</evidence>
<feature type="signal peptide" evidence="1">
    <location>
        <begin position="1"/>
        <end position="30"/>
    </location>
</feature>
<dbReference type="InterPro" id="IPR006311">
    <property type="entry name" value="TAT_signal"/>
</dbReference>
<sequence length="237" mass="24499">MGRGRRNGLIAAALAGAALVGLASLQPAFAIDPFGPSGRVTVTPAASNQFAGTLDEGTGTREFTTRYGAPPDGGTGAMAISTPDGGDKVQFVTAEVGGPLSRFADSSYWALRDPASHSDAMPSFAIAADVDGGDLQAGDLHVLTYLPDHAAAGTWTRYDVGSGTFCVTRQIGRADAYRQCRDGGEQRTLAQIMDEFPQMTAYAAGFNQGGGDAGLVSAVDLMQVGARTYDLEPDTAR</sequence>
<keyword evidence="3" id="KW-1185">Reference proteome</keyword>
<dbReference type="RefSeq" id="WP_340286027.1">
    <property type="nucleotide sequence ID" value="NZ_JBBJUP010000002.1"/>
</dbReference>
<dbReference type="PROSITE" id="PS51318">
    <property type="entry name" value="TAT"/>
    <property type="match status" value="1"/>
</dbReference>
<organism evidence="2 3">
    <name type="scientific">Pseudonocardia spirodelae</name>
    <dbReference type="NCBI Taxonomy" id="3133431"/>
    <lineage>
        <taxon>Bacteria</taxon>
        <taxon>Bacillati</taxon>
        <taxon>Actinomycetota</taxon>
        <taxon>Actinomycetes</taxon>
        <taxon>Pseudonocardiales</taxon>
        <taxon>Pseudonocardiaceae</taxon>
        <taxon>Pseudonocardia</taxon>
    </lineage>
</organism>
<protein>
    <submittedName>
        <fullName evidence="2">Uncharacterized protein</fullName>
    </submittedName>
</protein>
<gene>
    <name evidence="2" type="ORF">WJX68_03110</name>
</gene>